<dbReference type="GO" id="GO:0000271">
    <property type="term" value="P:polysaccharide biosynthetic process"/>
    <property type="evidence" value="ECO:0007669"/>
    <property type="project" value="InterPro"/>
</dbReference>
<keyword evidence="1" id="KW-0808">Transferase</keyword>
<proteinExistence type="predicted"/>
<keyword evidence="2" id="KW-1185">Reference proteome</keyword>
<dbReference type="InterPro" id="IPR007833">
    <property type="entry name" value="Capsule_polysaccharide_synth"/>
</dbReference>
<dbReference type="EMBL" id="CP016895">
    <property type="protein sequence ID" value="AOA59202.1"/>
    <property type="molecule type" value="Genomic_DNA"/>
</dbReference>
<dbReference type="Pfam" id="PF05159">
    <property type="entry name" value="Capsule_synth"/>
    <property type="match status" value="2"/>
</dbReference>
<sequence length="678" mass="76598">MLVSSRKIAQSASLKGLLNDRCDLWTNNYLLRKKRLKQHREIAGWGRKASFFRAQRYAAQYGLDCICLEDGFIRSLGLGKAGYPALSLVMDRRGIYFDALQTSDLEQLIAQMQQHDAPRALSAIATIKSYGITKYNQKFEAFHAALFAGQKNILVVDQTFGDQSIHYAGARPATFQYMLQQALQDHPDAVIWVKTHPDVLAGRAQGHFQAQDLQHPRIQTLTANYNPFALLQAMDEVYVVSSQLGFEALLCEKTVHCFGVPWYAAWGLTDDQHAPLHILKGRRQQARSLAQLFDCAYLQYARYVSPITGQPCTLEQILAILIPNIQAQTTLPSALQAYGFSRWKREFIRAYLAFPQTQVRFHCFLKPKKTQQIVAWGKKAKALKAQGYSKVCTVEDGFIRSLGLGAALIRPYALVFDELGIYYDATQPSSLEQQLNQAQLDAAQLQRARALIATIKQTGISKYNVGQNKSLLRPATSQRVLLVIGQVDDDLSVQLGGVDIKTNLSLLQQVRQDHPDAYIIYKPHPDVHAGLRKGQLSDNIVLQYANCIELFASIIDCFKICDEIHTISSLTGFEALLRGVTVCCYGLPFYAGWGLTHDRHVCQRRQRQLSLEELVYITLIDYSVYNLPVADHMCIPRVGVEQVIDYLQQERLNPIARKKSWLAKLFTTMRRLRIGKLN</sequence>
<reference evidence="1 2" key="1">
    <citation type="submission" date="2016-08" db="EMBL/GenBank/DDBJ databases">
        <authorList>
            <person name="Seilhamer J.J."/>
        </authorList>
    </citation>
    <scope>NUCLEOTIDE SEQUENCE [LARGE SCALE GENOMIC DNA]</scope>
    <source>
        <strain evidence="1 2">BRTC-1</strain>
    </source>
</reference>
<name>A0A1B2M1Y9_9GAMM</name>
<dbReference type="GO" id="GO:0016740">
    <property type="term" value="F:transferase activity"/>
    <property type="evidence" value="ECO:0007669"/>
    <property type="project" value="UniProtKB-KW"/>
</dbReference>
<dbReference type="RefSeq" id="WP_067557092.1">
    <property type="nucleotide sequence ID" value="NZ_CP016895.1"/>
</dbReference>
<evidence type="ECO:0000313" key="2">
    <source>
        <dbReference type="Proteomes" id="UP000093391"/>
    </source>
</evidence>
<accession>A0A1B2M1Y9</accession>
<dbReference type="GO" id="GO:0015774">
    <property type="term" value="P:polysaccharide transport"/>
    <property type="evidence" value="ECO:0007669"/>
    <property type="project" value="InterPro"/>
</dbReference>
<dbReference type="CDD" id="cd16440">
    <property type="entry name" value="beta_Kdo_transferase_KpsC_1"/>
    <property type="match status" value="1"/>
</dbReference>
<evidence type="ECO:0000313" key="1">
    <source>
        <dbReference type="EMBL" id="AOA59202.1"/>
    </source>
</evidence>
<organism evidence="1 2">
    <name type="scientific">Acinetobacter larvae</name>
    <dbReference type="NCBI Taxonomy" id="1789224"/>
    <lineage>
        <taxon>Bacteria</taxon>
        <taxon>Pseudomonadati</taxon>
        <taxon>Pseudomonadota</taxon>
        <taxon>Gammaproteobacteria</taxon>
        <taxon>Moraxellales</taxon>
        <taxon>Moraxellaceae</taxon>
        <taxon>Acinetobacter</taxon>
    </lineage>
</organism>
<dbReference type="OrthoDB" id="543755at2"/>
<dbReference type="Proteomes" id="UP000093391">
    <property type="component" value="Chromosome"/>
</dbReference>
<dbReference type="KEGG" id="ala:BFG52_13115"/>
<dbReference type="CDD" id="cd16439">
    <property type="entry name" value="beta_Kdo_transferase_KpsC_2"/>
    <property type="match status" value="1"/>
</dbReference>
<dbReference type="AlphaFoldDB" id="A0A1B2M1Y9"/>
<dbReference type="STRING" id="1789224.BFG52_13115"/>
<gene>
    <name evidence="1" type="ORF">BFG52_13115</name>
</gene>
<protein>
    <submittedName>
        <fullName evidence="1">Beta-3-deoxy-D-manno-oct-2-ulosonic acid transferase</fullName>
    </submittedName>
</protein>